<keyword evidence="4" id="KW-0378">Hydrolase</keyword>
<keyword evidence="6" id="KW-0234">DNA repair</keyword>
<name>A0A381V426_9ZZZZ</name>
<dbReference type="PANTHER" id="PTHR22993:SF9">
    <property type="entry name" value="FORMAMIDOPYRIMIDINE-DNA GLYCOSYLASE"/>
    <property type="match status" value="1"/>
</dbReference>
<dbReference type="GO" id="GO:0008270">
    <property type="term" value="F:zinc ion binding"/>
    <property type="evidence" value="ECO:0007669"/>
    <property type="project" value="InterPro"/>
</dbReference>
<evidence type="ECO:0000256" key="5">
    <source>
        <dbReference type="ARBA" id="ARBA00023125"/>
    </source>
</evidence>
<dbReference type="Pfam" id="PF06831">
    <property type="entry name" value="H2TH"/>
    <property type="match status" value="1"/>
</dbReference>
<dbReference type="InterPro" id="IPR010979">
    <property type="entry name" value="Ribosomal_uS13-like_H2TH"/>
</dbReference>
<evidence type="ECO:0000256" key="2">
    <source>
        <dbReference type="ARBA" id="ARBA00009409"/>
    </source>
</evidence>
<keyword evidence="8" id="KW-0511">Multifunctional enzyme</keyword>
<evidence type="ECO:0000256" key="7">
    <source>
        <dbReference type="ARBA" id="ARBA00023239"/>
    </source>
</evidence>
<evidence type="ECO:0000256" key="8">
    <source>
        <dbReference type="ARBA" id="ARBA00023268"/>
    </source>
</evidence>
<gene>
    <name evidence="11" type="ORF">METZ01_LOCUS87261</name>
</gene>
<dbReference type="InterPro" id="IPR012319">
    <property type="entry name" value="FPG_cat"/>
</dbReference>
<accession>A0A381V426</accession>
<dbReference type="PANTHER" id="PTHR22993">
    <property type="entry name" value="FORMAMIDOPYRIMIDINE-DNA GLYCOSYLASE"/>
    <property type="match status" value="1"/>
</dbReference>
<keyword evidence="5" id="KW-0238">DNA-binding</keyword>
<dbReference type="SMART" id="SM00898">
    <property type="entry name" value="Fapy_DNA_glyco"/>
    <property type="match status" value="1"/>
</dbReference>
<dbReference type="AlphaFoldDB" id="A0A381V426"/>
<protein>
    <recommendedName>
        <fullName evidence="10">Formamidopyrimidine-DNA glycosylase catalytic domain-containing protein</fullName>
    </recommendedName>
</protein>
<dbReference type="SUPFAM" id="SSF57716">
    <property type="entry name" value="Glucocorticoid receptor-like (DNA-binding domain)"/>
    <property type="match status" value="1"/>
</dbReference>
<evidence type="ECO:0000313" key="11">
    <source>
        <dbReference type="EMBL" id="SVA34407.1"/>
    </source>
</evidence>
<keyword evidence="7" id="KW-0456">Lyase</keyword>
<organism evidence="11">
    <name type="scientific">marine metagenome</name>
    <dbReference type="NCBI Taxonomy" id="408172"/>
    <lineage>
        <taxon>unclassified sequences</taxon>
        <taxon>metagenomes</taxon>
        <taxon>ecological metagenomes</taxon>
    </lineage>
</organism>
<comment type="catalytic activity">
    <reaction evidence="1">
        <text>Hydrolysis of DNA containing ring-opened 7-methylguanine residues, releasing 2,6-diamino-4-hydroxy-5-(N-methyl)formamidopyrimidine.</text>
        <dbReference type="EC" id="3.2.2.23"/>
    </reaction>
</comment>
<feature type="domain" description="Formamidopyrimidine-DNA glycosylase catalytic" evidence="10">
    <location>
        <begin position="2"/>
        <end position="124"/>
    </location>
</feature>
<keyword evidence="3" id="KW-0227">DNA damage</keyword>
<dbReference type="PROSITE" id="PS51068">
    <property type="entry name" value="FPG_CAT"/>
    <property type="match status" value="1"/>
</dbReference>
<evidence type="ECO:0000256" key="9">
    <source>
        <dbReference type="ARBA" id="ARBA00023295"/>
    </source>
</evidence>
<dbReference type="GO" id="GO:0016829">
    <property type="term" value="F:lyase activity"/>
    <property type="evidence" value="ECO:0007669"/>
    <property type="project" value="UniProtKB-KW"/>
</dbReference>
<dbReference type="GO" id="GO:0003906">
    <property type="term" value="F:DNA-(apurinic or apyrimidinic site) endonuclease activity"/>
    <property type="evidence" value="ECO:0007669"/>
    <property type="project" value="InterPro"/>
</dbReference>
<dbReference type="InterPro" id="IPR015886">
    <property type="entry name" value="H2TH_FPG"/>
</dbReference>
<comment type="similarity">
    <text evidence="2">Belongs to the FPG family.</text>
</comment>
<dbReference type="GO" id="GO:0008534">
    <property type="term" value="F:oxidized purine nucleobase lesion DNA N-glycosylase activity"/>
    <property type="evidence" value="ECO:0007669"/>
    <property type="project" value="UniProtKB-EC"/>
</dbReference>
<evidence type="ECO:0000256" key="6">
    <source>
        <dbReference type="ARBA" id="ARBA00023204"/>
    </source>
</evidence>
<sequence length="259" mass="28343">VPEILEVEAYRRLAERVVGRTISAVEAPDAWFVKGGATPEAVAVALVNRRITASRRHGKVLLLDSGGPTLGLRFGMTGRLLVDGEAAIRYLQWGGRRSDPSWVRFGLRFRGGGRLWIDDPRRLGGVELEPDVGGLGPDAWTATTAEFEQALAGGRGPLKARLLDQARLAGLGNLLVDEVLWRADLSPHRPAGLLDTDEVRRLRRVVRRVLDQMDRRGGSHTGDLFDARRPGGVCPRDGTGLRRATVGGRTTWWCPAHQS</sequence>
<evidence type="ECO:0000256" key="1">
    <source>
        <dbReference type="ARBA" id="ARBA00001668"/>
    </source>
</evidence>
<dbReference type="EMBL" id="UINC01007644">
    <property type="protein sequence ID" value="SVA34407.1"/>
    <property type="molecule type" value="Genomic_DNA"/>
</dbReference>
<dbReference type="Gene3D" id="1.10.8.50">
    <property type="match status" value="1"/>
</dbReference>
<dbReference type="SUPFAM" id="SSF81624">
    <property type="entry name" value="N-terminal domain of MutM-like DNA repair proteins"/>
    <property type="match status" value="1"/>
</dbReference>
<dbReference type="GO" id="GO:0003684">
    <property type="term" value="F:damaged DNA binding"/>
    <property type="evidence" value="ECO:0007669"/>
    <property type="project" value="InterPro"/>
</dbReference>
<dbReference type="SMART" id="SM01232">
    <property type="entry name" value="H2TH"/>
    <property type="match status" value="1"/>
</dbReference>
<proteinExistence type="inferred from homology"/>
<dbReference type="Gene3D" id="3.20.190.10">
    <property type="entry name" value="MutM-like, N-terminal"/>
    <property type="match status" value="1"/>
</dbReference>
<evidence type="ECO:0000256" key="3">
    <source>
        <dbReference type="ARBA" id="ARBA00022763"/>
    </source>
</evidence>
<keyword evidence="9" id="KW-0326">Glycosidase</keyword>
<dbReference type="GO" id="GO:0006284">
    <property type="term" value="P:base-excision repair"/>
    <property type="evidence" value="ECO:0007669"/>
    <property type="project" value="InterPro"/>
</dbReference>
<reference evidence="11" key="1">
    <citation type="submission" date="2018-05" db="EMBL/GenBank/DDBJ databases">
        <authorList>
            <person name="Lanie J.A."/>
            <person name="Ng W.-L."/>
            <person name="Kazmierczak K.M."/>
            <person name="Andrzejewski T.M."/>
            <person name="Davidsen T.M."/>
            <person name="Wayne K.J."/>
            <person name="Tettelin H."/>
            <person name="Glass J.I."/>
            <person name="Rusch D."/>
            <person name="Podicherti R."/>
            <person name="Tsui H.-C.T."/>
            <person name="Winkler M.E."/>
        </authorList>
    </citation>
    <scope>NUCLEOTIDE SEQUENCE</scope>
</reference>
<dbReference type="InterPro" id="IPR035937">
    <property type="entry name" value="FPG_N"/>
</dbReference>
<evidence type="ECO:0000259" key="10">
    <source>
        <dbReference type="PROSITE" id="PS51068"/>
    </source>
</evidence>
<dbReference type="Pfam" id="PF01149">
    <property type="entry name" value="Fapy_DNA_glyco"/>
    <property type="match status" value="1"/>
</dbReference>
<feature type="non-terminal residue" evidence="11">
    <location>
        <position position="1"/>
    </location>
</feature>
<dbReference type="SUPFAM" id="SSF46946">
    <property type="entry name" value="S13-like H2TH domain"/>
    <property type="match status" value="1"/>
</dbReference>
<evidence type="ECO:0000256" key="4">
    <source>
        <dbReference type="ARBA" id="ARBA00022801"/>
    </source>
</evidence>